<organism evidence="2 3">
    <name type="scientific">Hufsiella ginkgonis</name>
    <dbReference type="NCBI Taxonomy" id="2695274"/>
    <lineage>
        <taxon>Bacteria</taxon>
        <taxon>Pseudomonadati</taxon>
        <taxon>Bacteroidota</taxon>
        <taxon>Sphingobacteriia</taxon>
        <taxon>Sphingobacteriales</taxon>
        <taxon>Sphingobacteriaceae</taxon>
        <taxon>Hufsiella</taxon>
    </lineage>
</organism>
<feature type="domain" description="HMA" evidence="1">
    <location>
        <begin position="1"/>
        <end position="67"/>
    </location>
</feature>
<dbReference type="EMBL" id="WVHS01000003">
    <property type="protein sequence ID" value="MXV16298.1"/>
    <property type="molecule type" value="Genomic_DNA"/>
</dbReference>
<protein>
    <recommendedName>
        <fullName evidence="1">HMA domain-containing protein</fullName>
    </recommendedName>
</protein>
<evidence type="ECO:0000313" key="3">
    <source>
        <dbReference type="Proteomes" id="UP000451233"/>
    </source>
</evidence>
<comment type="caution">
    <text evidence="2">The sequence shown here is derived from an EMBL/GenBank/DDBJ whole genome shotgun (WGS) entry which is preliminary data.</text>
</comment>
<dbReference type="PROSITE" id="PS50846">
    <property type="entry name" value="HMA_2"/>
    <property type="match status" value="1"/>
</dbReference>
<dbReference type="GO" id="GO:0046872">
    <property type="term" value="F:metal ion binding"/>
    <property type="evidence" value="ECO:0007669"/>
    <property type="project" value="InterPro"/>
</dbReference>
<dbReference type="Gene3D" id="3.30.70.100">
    <property type="match status" value="1"/>
</dbReference>
<dbReference type="InterPro" id="IPR006121">
    <property type="entry name" value="HMA_dom"/>
</dbReference>
<keyword evidence="3" id="KW-1185">Reference proteome</keyword>
<dbReference type="AlphaFoldDB" id="A0A7K1XZR8"/>
<reference evidence="2 3" key="1">
    <citation type="submission" date="2019-11" db="EMBL/GenBank/DDBJ databases">
        <title>Pedobacter sp. HMF7056 Genome sequencing and assembly.</title>
        <authorList>
            <person name="Kang H."/>
            <person name="Kim H."/>
            <person name="Joh K."/>
        </authorList>
    </citation>
    <scope>NUCLEOTIDE SEQUENCE [LARGE SCALE GENOMIC DNA]</scope>
    <source>
        <strain evidence="2 3">HMF7056</strain>
    </source>
</reference>
<dbReference type="Proteomes" id="UP000451233">
    <property type="component" value="Unassembled WGS sequence"/>
</dbReference>
<name>A0A7K1XZR8_9SPHI</name>
<dbReference type="InterPro" id="IPR036163">
    <property type="entry name" value="HMA_dom_sf"/>
</dbReference>
<gene>
    <name evidence="2" type="ORF">GS398_13370</name>
</gene>
<dbReference type="RefSeq" id="WP_160907304.1">
    <property type="nucleotide sequence ID" value="NZ_WVHS01000003.1"/>
</dbReference>
<evidence type="ECO:0000313" key="2">
    <source>
        <dbReference type="EMBL" id="MXV16298.1"/>
    </source>
</evidence>
<accession>A0A7K1XZR8</accession>
<dbReference type="SUPFAM" id="SSF55008">
    <property type="entry name" value="HMA, heavy metal-associated domain"/>
    <property type="match status" value="1"/>
</dbReference>
<proteinExistence type="predicted"/>
<sequence>METLNFKTNINCSGCVTAVTPFLHKEENILKWKVDTDHPANILTVEVQNIGEGEVVKLIKKAGFDAERI</sequence>
<evidence type="ECO:0000259" key="1">
    <source>
        <dbReference type="PROSITE" id="PS50846"/>
    </source>
</evidence>